<comment type="caution">
    <text evidence="18">The sequence shown here is derived from an EMBL/GenBank/DDBJ whole genome shotgun (WGS) entry which is preliminary data.</text>
</comment>
<evidence type="ECO:0000256" key="3">
    <source>
        <dbReference type="ARBA" id="ARBA00012291"/>
    </source>
</evidence>
<dbReference type="PATRIC" id="fig|1618417.4.peg.1093"/>
<evidence type="ECO:0000259" key="17">
    <source>
        <dbReference type="Pfam" id="PF06418"/>
    </source>
</evidence>
<dbReference type="NCBIfam" id="NF003792">
    <property type="entry name" value="PRK05380.1"/>
    <property type="match status" value="1"/>
</dbReference>
<dbReference type="GO" id="GO:0097268">
    <property type="term" value="C:cytoophidium"/>
    <property type="evidence" value="ECO:0007669"/>
    <property type="project" value="UniProtKB-ARBA"/>
</dbReference>
<organism evidence="18 19">
    <name type="scientific">Candidatus Daviesbacteria bacterium GW2011_GWA1_36_8</name>
    <dbReference type="NCBI Taxonomy" id="1618417"/>
    <lineage>
        <taxon>Bacteria</taxon>
        <taxon>Candidatus Daviesiibacteriota</taxon>
    </lineage>
</organism>
<evidence type="ECO:0000256" key="11">
    <source>
        <dbReference type="ARBA" id="ARBA00047781"/>
    </source>
</evidence>
<keyword evidence="8" id="KW-0460">Magnesium</keyword>
<evidence type="ECO:0000256" key="15">
    <source>
        <dbReference type="ARBA" id="ARBA00083191"/>
    </source>
</evidence>
<dbReference type="GO" id="GO:0005524">
    <property type="term" value="F:ATP binding"/>
    <property type="evidence" value="ECO:0007669"/>
    <property type="project" value="UniProtKB-KW"/>
</dbReference>
<keyword evidence="7" id="KW-0067">ATP-binding</keyword>
<dbReference type="EMBL" id="LBSJ01000037">
    <property type="protein sequence ID" value="KKQ14260.1"/>
    <property type="molecule type" value="Genomic_DNA"/>
</dbReference>
<dbReference type="InterPro" id="IPR017456">
    <property type="entry name" value="CTP_synthase_N"/>
</dbReference>
<dbReference type="UniPathway" id="UPA00159">
    <property type="reaction ID" value="UER00277"/>
</dbReference>
<evidence type="ECO:0000256" key="4">
    <source>
        <dbReference type="ARBA" id="ARBA00022598"/>
    </source>
</evidence>
<evidence type="ECO:0000256" key="5">
    <source>
        <dbReference type="ARBA" id="ARBA00022723"/>
    </source>
</evidence>
<dbReference type="InterPro" id="IPR027417">
    <property type="entry name" value="P-loop_NTPase"/>
</dbReference>
<dbReference type="GO" id="GO:0003883">
    <property type="term" value="F:CTP synthase activity"/>
    <property type="evidence" value="ECO:0007669"/>
    <property type="project" value="UniProtKB-EC"/>
</dbReference>
<dbReference type="EC" id="6.3.4.2" evidence="3"/>
<dbReference type="InterPro" id="IPR033828">
    <property type="entry name" value="GATase1_CTP_Synthase"/>
</dbReference>
<gene>
    <name evidence="18" type="ORF">US28_C0037G0001</name>
</gene>
<dbReference type="CDD" id="cd01746">
    <property type="entry name" value="GATase1_CTP_Synthase"/>
    <property type="match status" value="1"/>
</dbReference>
<dbReference type="GO" id="GO:0044210">
    <property type="term" value="P:'de novo' CTP biosynthetic process"/>
    <property type="evidence" value="ECO:0007669"/>
    <property type="project" value="UniProtKB-UniPathway"/>
</dbReference>
<evidence type="ECO:0000256" key="1">
    <source>
        <dbReference type="ARBA" id="ARBA00005171"/>
    </source>
</evidence>
<comment type="catalytic activity">
    <reaction evidence="11">
        <text>UTP + L-glutamine + ATP + H2O = CTP + L-glutamate + ADP + phosphate + 2 H(+)</text>
        <dbReference type="Rhea" id="RHEA:26426"/>
        <dbReference type="ChEBI" id="CHEBI:15377"/>
        <dbReference type="ChEBI" id="CHEBI:15378"/>
        <dbReference type="ChEBI" id="CHEBI:29985"/>
        <dbReference type="ChEBI" id="CHEBI:30616"/>
        <dbReference type="ChEBI" id="CHEBI:37563"/>
        <dbReference type="ChEBI" id="CHEBI:43474"/>
        <dbReference type="ChEBI" id="CHEBI:46398"/>
        <dbReference type="ChEBI" id="CHEBI:58359"/>
        <dbReference type="ChEBI" id="CHEBI:456216"/>
        <dbReference type="EC" id="6.3.4.2"/>
    </reaction>
</comment>
<dbReference type="InterPro" id="IPR029062">
    <property type="entry name" value="Class_I_gatase-like"/>
</dbReference>
<dbReference type="Proteomes" id="UP000034448">
    <property type="component" value="Unassembled WGS sequence"/>
</dbReference>
<dbReference type="FunFam" id="3.40.50.880:FF:000002">
    <property type="entry name" value="CTP synthase"/>
    <property type="match status" value="1"/>
</dbReference>
<dbReference type="InterPro" id="IPR017926">
    <property type="entry name" value="GATASE"/>
</dbReference>
<dbReference type="Pfam" id="PF00117">
    <property type="entry name" value="GATase"/>
    <property type="match status" value="1"/>
</dbReference>
<evidence type="ECO:0000313" key="18">
    <source>
        <dbReference type="EMBL" id="KKQ14260.1"/>
    </source>
</evidence>
<dbReference type="FunFam" id="3.40.50.300:FF:000009">
    <property type="entry name" value="CTP synthase"/>
    <property type="match status" value="1"/>
</dbReference>
<keyword evidence="10" id="KW-0665">Pyrimidine biosynthesis</keyword>
<evidence type="ECO:0000313" key="19">
    <source>
        <dbReference type="Proteomes" id="UP000034448"/>
    </source>
</evidence>
<reference evidence="18 19" key="1">
    <citation type="journal article" date="2015" name="Nature">
        <title>rRNA introns, odd ribosomes, and small enigmatic genomes across a large radiation of phyla.</title>
        <authorList>
            <person name="Brown C.T."/>
            <person name="Hug L.A."/>
            <person name="Thomas B.C."/>
            <person name="Sharon I."/>
            <person name="Castelle C.J."/>
            <person name="Singh A."/>
            <person name="Wilkins M.J."/>
            <person name="Williams K.H."/>
            <person name="Banfield J.F."/>
        </authorList>
    </citation>
    <scope>NUCLEOTIDE SEQUENCE [LARGE SCALE GENOMIC DNA]</scope>
</reference>
<evidence type="ECO:0000256" key="2">
    <source>
        <dbReference type="ARBA" id="ARBA00007533"/>
    </source>
</evidence>
<evidence type="ECO:0000256" key="9">
    <source>
        <dbReference type="ARBA" id="ARBA00022962"/>
    </source>
</evidence>
<dbReference type="PANTHER" id="PTHR11550:SF0">
    <property type="entry name" value="CTP SYNTHASE-RELATED"/>
    <property type="match status" value="1"/>
</dbReference>
<dbReference type="AlphaFoldDB" id="A0A0G0FKL1"/>
<dbReference type="GO" id="GO:0019856">
    <property type="term" value="P:pyrimidine nucleobase biosynthetic process"/>
    <property type="evidence" value="ECO:0007669"/>
    <property type="project" value="TreeGrafter"/>
</dbReference>
<comment type="similarity">
    <text evidence="2">Belongs to the CTP synthase family.</text>
</comment>
<evidence type="ECO:0000256" key="6">
    <source>
        <dbReference type="ARBA" id="ARBA00022741"/>
    </source>
</evidence>
<evidence type="ECO:0000256" key="14">
    <source>
        <dbReference type="ARBA" id="ARBA00079941"/>
    </source>
</evidence>
<dbReference type="GO" id="GO:0042802">
    <property type="term" value="F:identical protein binding"/>
    <property type="evidence" value="ECO:0007669"/>
    <property type="project" value="TreeGrafter"/>
</dbReference>
<dbReference type="InterPro" id="IPR004468">
    <property type="entry name" value="CTP_synthase"/>
</dbReference>
<dbReference type="PROSITE" id="PS51273">
    <property type="entry name" value="GATASE_TYPE_1"/>
    <property type="match status" value="1"/>
</dbReference>
<dbReference type="GO" id="GO:0046872">
    <property type="term" value="F:metal ion binding"/>
    <property type="evidence" value="ECO:0007669"/>
    <property type="project" value="UniProtKB-KW"/>
</dbReference>
<evidence type="ECO:0000256" key="8">
    <source>
        <dbReference type="ARBA" id="ARBA00022842"/>
    </source>
</evidence>
<protein>
    <recommendedName>
        <fullName evidence="12">CTP synthase</fullName>
        <ecNumber evidence="3">6.3.4.2</ecNumber>
    </recommendedName>
    <alternativeName>
        <fullName evidence="14">Cytidine 5'-triphosphate synthase</fullName>
    </alternativeName>
    <alternativeName>
        <fullName evidence="15">Cytidine triphosphate synthetase</fullName>
    </alternativeName>
    <alternativeName>
        <fullName evidence="13">UTP--ammonia ligase</fullName>
    </alternativeName>
</protein>
<dbReference type="SUPFAM" id="SSF52317">
    <property type="entry name" value="Class I glutamine amidotransferase-like"/>
    <property type="match status" value="1"/>
</dbReference>
<feature type="domain" description="CTP synthase N-terminal" evidence="17">
    <location>
        <begin position="2"/>
        <end position="264"/>
    </location>
</feature>
<feature type="domain" description="Glutamine amidotransferase" evidence="16">
    <location>
        <begin position="304"/>
        <end position="529"/>
    </location>
</feature>
<keyword evidence="9" id="KW-0315">Glutamine amidotransferase</keyword>
<evidence type="ECO:0000256" key="12">
    <source>
        <dbReference type="ARBA" id="ARBA00070745"/>
    </source>
</evidence>
<evidence type="ECO:0000256" key="7">
    <source>
        <dbReference type="ARBA" id="ARBA00022840"/>
    </source>
</evidence>
<comment type="pathway">
    <text evidence="1">Pyrimidine metabolism; CTP biosynthesis via de novo pathway; CTP from UDP: step 2/2.</text>
</comment>
<keyword evidence="4" id="KW-0436">Ligase</keyword>
<proteinExistence type="inferred from homology"/>
<dbReference type="SUPFAM" id="SSF52540">
    <property type="entry name" value="P-loop containing nucleoside triphosphate hydrolases"/>
    <property type="match status" value="1"/>
</dbReference>
<evidence type="ECO:0000256" key="10">
    <source>
        <dbReference type="ARBA" id="ARBA00022975"/>
    </source>
</evidence>
<dbReference type="Pfam" id="PF06418">
    <property type="entry name" value="CTP_synth_N"/>
    <property type="match status" value="1"/>
</dbReference>
<name>A0A0G0FKL1_9BACT</name>
<accession>A0A0G0FKL1</accession>
<dbReference type="NCBIfam" id="TIGR00337">
    <property type="entry name" value="PyrG"/>
    <property type="match status" value="1"/>
</dbReference>
<evidence type="ECO:0000259" key="16">
    <source>
        <dbReference type="Pfam" id="PF00117"/>
    </source>
</evidence>
<dbReference type="Gene3D" id="3.40.50.880">
    <property type="match status" value="1"/>
</dbReference>
<sequence length="534" mass="59814">MKYIFVSGGVISGIGKGIATSSIALLLKAAGYKVAPLKMDPYLNVDAGTMNPFAHGETFVLDDGRETDQDLGHYERFLGESLNSNNIATQGSIYLSVIQKERNLEYDGDYVDIHNVTQEIIKRIQTAGQAKKADIVLVEIGGTAGEYQNVLFLEANRLLKLKKHNDVIHVHITYLPIPGNLGEMKSKPAQMSVRDLHAVGIQPDILLARSEKSIDEPRKKRLSLNTGIEEEDIIPSPDVKNIYEIPLNYEEAGLTDRILRKLKLKRKTTDLKEWRQFTKSVNEAKKTVKIGIVGKYFSIGDFTLSDSYISVIEALKHAGYTKGFKPEITWIDSGKVMEDPKILKGFQGIIVPGGFGSRDIEGKIEAIKYARENKIPYFGLCYGMQLAAVEFARNVLGLENANTTEVNPKTKHKIIHIMPDQEKKLLEKDYGGTMRLGAWDALLKEGSKVRKLYGKAEVSERHRHRYEFNNNFKKDFEKNGMVISGTSPDGRLVEIIELEGHPFFIGTQFHPELKSRPLSPHPLFLGFIQAASNV</sequence>
<keyword evidence="6" id="KW-0547">Nucleotide-binding</keyword>
<dbReference type="PANTHER" id="PTHR11550">
    <property type="entry name" value="CTP SYNTHASE"/>
    <property type="match status" value="1"/>
</dbReference>
<dbReference type="Gene3D" id="3.40.50.300">
    <property type="entry name" value="P-loop containing nucleotide triphosphate hydrolases"/>
    <property type="match status" value="1"/>
</dbReference>
<keyword evidence="5" id="KW-0479">Metal-binding</keyword>
<evidence type="ECO:0000256" key="13">
    <source>
        <dbReference type="ARBA" id="ARBA00075170"/>
    </source>
</evidence>